<organism evidence="1">
    <name type="scientific">Paenibacillus sp. BIHB 4019</name>
    <dbReference type="NCBI Taxonomy" id="1870819"/>
    <lineage>
        <taxon>Bacteria</taxon>
        <taxon>Bacillati</taxon>
        <taxon>Bacillota</taxon>
        <taxon>Bacilli</taxon>
        <taxon>Bacillales</taxon>
        <taxon>Paenibacillaceae</taxon>
        <taxon>Paenibacillus</taxon>
    </lineage>
</organism>
<gene>
    <name evidence="1" type="ORF">BBD42_30420</name>
</gene>
<accession>A0A1B2DRJ3</accession>
<name>A0A1B2DRJ3_9BACL</name>
<evidence type="ECO:0000313" key="1">
    <source>
        <dbReference type="EMBL" id="ANY70332.1"/>
    </source>
</evidence>
<sequence length="226" mass="24958">MTVKFNFRMLLIAGLCLALVAGVLLFTAKEKYSPGTFHVNYSPDYAVSGDVAGLVHNSDYVVFGHYEKFIENWDMGENHLSEVYSFAVDESLLGDAKGKINVSIPHTVLLKHTLYDVDYEAALNLPNYSKPDFEKTYVLFLKKAQTKDVFGPSSVPFQVEVDSAGNVALKVNTENKELALKTKQSGTIHFQTEQIELARIDKITGLTKEGLFAEIKAQVAAKAGSK</sequence>
<reference evidence="1" key="1">
    <citation type="submission" date="2016-08" db="EMBL/GenBank/DDBJ databases">
        <title>Complete Genome Seqeunce of Paenibacillus sp. BIHB 4019 from tea rhizoplane.</title>
        <authorList>
            <person name="Thakur R."/>
            <person name="Swarnkar M.K."/>
            <person name="Gulati A."/>
        </authorList>
    </citation>
    <scope>NUCLEOTIDE SEQUENCE [LARGE SCALE GENOMIC DNA]</scope>
    <source>
        <strain evidence="1">BIHB4019</strain>
    </source>
</reference>
<protein>
    <submittedName>
        <fullName evidence="1">Uncharacterized protein</fullName>
    </submittedName>
</protein>
<proteinExistence type="predicted"/>
<dbReference type="RefSeq" id="WP_099521257.1">
    <property type="nucleotide sequence ID" value="NZ_CP016808.1"/>
</dbReference>
<dbReference type="EMBL" id="CP016808">
    <property type="protein sequence ID" value="ANY70332.1"/>
    <property type="molecule type" value="Genomic_DNA"/>
</dbReference>
<dbReference type="AlphaFoldDB" id="A0A1B2DRJ3"/>